<dbReference type="Proteomes" id="UP000295293">
    <property type="component" value="Unassembled WGS sequence"/>
</dbReference>
<reference evidence="3 4" key="1">
    <citation type="submission" date="2019-03" db="EMBL/GenBank/DDBJ databases">
        <title>Genomic Encyclopedia of Type Strains, Phase IV (KMG-IV): sequencing the most valuable type-strain genomes for metagenomic binning, comparative biology and taxonomic classification.</title>
        <authorList>
            <person name="Goeker M."/>
        </authorList>
    </citation>
    <scope>NUCLEOTIDE SEQUENCE [LARGE SCALE GENOMIC DNA]</scope>
    <source>
        <strain evidence="3 4">DSM 21667</strain>
    </source>
</reference>
<dbReference type="SUPFAM" id="SSF82171">
    <property type="entry name" value="DPP6 N-terminal domain-like"/>
    <property type="match status" value="1"/>
</dbReference>
<dbReference type="EMBL" id="SNZH01000056">
    <property type="protein sequence ID" value="TDR34207.1"/>
    <property type="molecule type" value="Genomic_DNA"/>
</dbReference>
<feature type="region of interest" description="Disordered" evidence="2">
    <location>
        <begin position="522"/>
        <end position="547"/>
    </location>
</feature>
<evidence type="ECO:0000313" key="4">
    <source>
        <dbReference type="Proteomes" id="UP000295293"/>
    </source>
</evidence>
<accession>A0A4R6YE24</accession>
<feature type="compositionally biased region" description="Low complexity" evidence="2">
    <location>
        <begin position="529"/>
        <end position="547"/>
    </location>
</feature>
<protein>
    <submittedName>
        <fullName evidence="3">WD40 repeat protein</fullName>
    </submittedName>
</protein>
<organism evidence="3 4">
    <name type="scientific">Tahibacter aquaticus</name>
    <dbReference type="NCBI Taxonomy" id="520092"/>
    <lineage>
        <taxon>Bacteria</taxon>
        <taxon>Pseudomonadati</taxon>
        <taxon>Pseudomonadota</taxon>
        <taxon>Gammaproteobacteria</taxon>
        <taxon>Lysobacterales</taxon>
        <taxon>Rhodanobacteraceae</taxon>
        <taxon>Tahibacter</taxon>
    </lineage>
</organism>
<comment type="similarity">
    <text evidence="1">Belongs to the TolB family.</text>
</comment>
<name>A0A4R6YE24_9GAMM</name>
<evidence type="ECO:0000313" key="3">
    <source>
        <dbReference type="EMBL" id="TDR34207.1"/>
    </source>
</evidence>
<evidence type="ECO:0000256" key="1">
    <source>
        <dbReference type="ARBA" id="ARBA00009820"/>
    </source>
</evidence>
<proteinExistence type="inferred from homology"/>
<feature type="non-terminal residue" evidence="3">
    <location>
        <position position="547"/>
    </location>
</feature>
<dbReference type="PANTHER" id="PTHR36842:SF1">
    <property type="entry name" value="PROTEIN TOLB"/>
    <property type="match status" value="1"/>
</dbReference>
<dbReference type="InterPro" id="IPR011659">
    <property type="entry name" value="WD40"/>
</dbReference>
<dbReference type="Gene3D" id="2.120.10.30">
    <property type="entry name" value="TolB, C-terminal domain"/>
    <property type="match status" value="2"/>
</dbReference>
<dbReference type="AlphaFoldDB" id="A0A4R6YE24"/>
<sequence>MLLALPGAAAAAQPFELVSQAAFPAAAHGNSYSRGPLDVSGDGRYVLFASGANNLVLNDYNERADLFLLDAQTGEMAIINSDAISRFDLYGVENASVSDDGRYVLYHGRPNGGSTYQVYRFDRLTHSSLLLSADASGIAGNNTSIAGGLSADGRYVVFISFAHLLPNAESPSVYRYDALTAQLQIVSVDHPTGATFENPEVRPEITPDGRYVTYGARTDRGLQLFIRDMDTGSHVQATVSSSGDPVPLSWPLSSSRPCKSTRTISNDGRYTVFVTEVNADPSDTDQNYDVYRYDRLSNTSELISRATSGFPAAYKNYCPAISGDGQRVLFLADSIYGNSSLVVNNTSLSTLHIAIDNIDDFEITGLSLSDTPGELFFTSLILPGVTGEQVLRYRDDSGLAVMSRAYAAGSESADGHSGDSAVNPSDRDLGPGVSADGRFVVFTSSAQNLVEGNSYANQIFLRDRTTGTTERINSTYAGSNVFRGANPSITPDSRYIVFSASRYVESMGNRLQSEIFRYDRTSGQTSLVSTDTSGTAADASSSGPHMS</sequence>
<gene>
    <name evidence="3" type="ORF">DFR29_1561</name>
</gene>
<dbReference type="Pfam" id="PF07676">
    <property type="entry name" value="PD40"/>
    <property type="match status" value="2"/>
</dbReference>
<keyword evidence="4" id="KW-1185">Reference proteome</keyword>
<dbReference type="PANTHER" id="PTHR36842">
    <property type="entry name" value="PROTEIN TOLB HOMOLOG"/>
    <property type="match status" value="1"/>
</dbReference>
<comment type="caution">
    <text evidence="3">The sequence shown here is derived from an EMBL/GenBank/DDBJ whole genome shotgun (WGS) entry which is preliminary data.</text>
</comment>
<evidence type="ECO:0000256" key="2">
    <source>
        <dbReference type="SAM" id="MobiDB-lite"/>
    </source>
</evidence>
<dbReference type="InterPro" id="IPR011042">
    <property type="entry name" value="6-blade_b-propeller_TolB-like"/>
</dbReference>